<dbReference type="AlphaFoldDB" id="A0A6S5TUB9"/>
<organism evidence="1 2">
    <name type="scientific">Pseudomonas putida</name>
    <name type="common">Arthrobacter siderocapsulatus</name>
    <dbReference type="NCBI Taxonomy" id="303"/>
    <lineage>
        <taxon>Bacteria</taxon>
        <taxon>Pseudomonadati</taxon>
        <taxon>Pseudomonadota</taxon>
        <taxon>Gammaproteobacteria</taxon>
        <taxon>Pseudomonadales</taxon>
        <taxon>Pseudomonadaceae</taxon>
        <taxon>Pseudomonas</taxon>
    </lineage>
</organism>
<sequence length="34" mass="4000">MRRIGEETRFAQPGQWLAKVASRELIRQGWLLSD</sequence>
<dbReference type="EMBL" id="AP022227">
    <property type="protein sequence ID" value="BBT40846.1"/>
    <property type="molecule type" value="Genomic_DNA"/>
</dbReference>
<evidence type="ECO:0000313" key="2">
    <source>
        <dbReference type="Proteomes" id="UP000515680"/>
    </source>
</evidence>
<proteinExistence type="predicted"/>
<reference evidence="1 2" key="1">
    <citation type="submission" date="2019-12" db="EMBL/GenBank/DDBJ databases">
        <title>complete genome sequences of Pseudomonas putida str. WP8-W18-CRE-01 isolated from wastewater treatment plant effluent.</title>
        <authorList>
            <person name="Sekizuka T."/>
            <person name="Itokawa K."/>
            <person name="Yatsu K."/>
            <person name="Inamine Y."/>
            <person name="Kuroda M."/>
        </authorList>
    </citation>
    <scope>NUCLEOTIDE SEQUENCE [LARGE SCALE GENOMIC DNA]</scope>
    <source>
        <strain evidence="1 2">WP8-W18-CRE-01</strain>
    </source>
</reference>
<evidence type="ECO:0000313" key="1">
    <source>
        <dbReference type="EMBL" id="BBT40846.1"/>
    </source>
</evidence>
<dbReference type="Proteomes" id="UP000515680">
    <property type="component" value="Chromosome"/>
</dbReference>
<protein>
    <submittedName>
        <fullName evidence="1">Uncharacterized protein</fullName>
    </submittedName>
</protein>
<name>A0A6S5TUB9_PSEPU</name>
<gene>
    <name evidence="1" type="ORF">WP8W18C01_31870</name>
</gene>
<accession>A0A6S5TUB9</accession>